<comment type="pathway">
    <text evidence="1">Carbohydrate acid metabolism.</text>
</comment>
<organism evidence="6 7">
    <name type="scientific">Blautia faecis</name>
    <dbReference type="NCBI Taxonomy" id="871665"/>
    <lineage>
        <taxon>Bacteria</taxon>
        <taxon>Bacillati</taxon>
        <taxon>Bacillota</taxon>
        <taxon>Clostridia</taxon>
        <taxon>Lachnospirales</taxon>
        <taxon>Lachnospiraceae</taxon>
        <taxon>Blautia</taxon>
    </lineage>
</organism>
<evidence type="ECO:0000256" key="3">
    <source>
        <dbReference type="ARBA" id="ARBA00011233"/>
    </source>
</evidence>
<evidence type="ECO:0000313" key="7">
    <source>
        <dbReference type="Proteomes" id="UP001644719"/>
    </source>
</evidence>
<keyword evidence="7" id="KW-1185">Reference proteome</keyword>
<gene>
    <name evidence="6" type="ORF">G5B17_06730</name>
</gene>
<evidence type="ECO:0000313" key="6">
    <source>
        <dbReference type="EMBL" id="NSG85133.1"/>
    </source>
</evidence>
<name>A0ABX2H7G1_9FIRM</name>
<protein>
    <submittedName>
        <fullName evidence="6">Bifunctional 4-hydroxy-2-oxoglutarate aldolase/2-dehydro-3-deoxy-phosphogluconate aldolase</fullName>
    </submittedName>
</protein>
<dbReference type="CDD" id="cd00452">
    <property type="entry name" value="KDPG_aldolase"/>
    <property type="match status" value="1"/>
</dbReference>
<dbReference type="PANTHER" id="PTHR30246">
    <property type="entry name" value="2-KETO-3-DEOXY-6-PHOSPHOGLUCONATE ALDOLASE"/>
    <property type="match status" value="1"/>
</dbReference>
<proteinExistence type="inferred from homology"/>
<keyword evidence="5" id="KW-0119">Carbohydrate metabolism</keyword>
<dbReference type="RefSeq" id="WP_173769598.1">
    <property type="nucleotide sequence ID" value="NZ_JAAITS010000014.1"/>
</dbReference>
<dbReference type="PANTHER" id="PTHR30246:SF1">
    <property type="entry name" value="2-DEHYDRO-3-DEOXY-6-PHOSPHOGALACTONATE ALDOLASE-RELATED"/>
    <property type="match status" value="1"/>
</dbReference>
<sequence>MRDQIIQQIKENKIIVIVRGIYGIDREKLIEALWKGGIRLVEFTFDQKSPEKWEETCCNISETVARYGGKFLCGAGTVMTLEQLKMAKTAGANYIISPDMNPQVIQETVKLGMVSIPGAFSATEIAEAAKNGADYVKVFPAVSLGPEYLKALKGPLNYIPLMVVGGISYKNIDAYMEAGAAGAGIGGEIANKKWVESGEFEKITEAARLTIEKLHGGTHE</sequence>
<evidence type="ECO:0000256" key="1">
    <source>
        <dbReference type="ARBA" id="ARBA00004761"/>
    </source>
</evidence>
<dbReference type="SUPFAM" id="SSF51569">
    <property type="entry name" value="Aldolase"/>
    <property type="match status" value="1"/>
</dbReference>
<accession>A0ABX2H7G1</accession>
<comment type="similarity">
    <text evidence="2">Belongs to the KHG/KDPG aldolase family.</text>
</comment>
<dbReference type="EMBL" id="JAAITS010000014">
    <property type="protein sequence ID" value="NSG85133.1"/>
    <property type="molecule type" value="Genomic_DNA"/>
</dbReference>
<evidence type="ECO:0000256" key="4">
    <source>
        <dbReference type="ARBA" id="ARBA00023239"/>
    </source>
</evidence>
<dbReference type="Gene3D" id="3.20.20.70">
    <property type="entry name" value="Aldolase class I"/>
    <property type="match status" value="1"/>
</dbReference>
<dbReference type="Proteomes" id="UP001644719">
    <property type="component" value="Unassembled WGS sequence"/>
</dbReference>
<keyword evidence="4" id="KW-0456">Lyase</keyword>
<dbReference type="Pfam" id="PF01081">
    <property type="entry name" value="Aldolase"/>
    <property type="match status" value="1"/>
</dbReference>
<dbReference type="InterPro" id="IPR000887">
    <property type="entry name" value="Aldlse_KDPG_KHG"/>
</dbReference>
<dbReference type="GeneID" id="69513845"/>
<evidence type="ECO:0000256" key="2">
    <source>
        <dbReference type="ARBA" id="ARBA00006906"/>
    </source>
</evidence>
<dbReference type="InterPro" id="IPR013785">
    <property type="entry name" value="Aldolase_TIM"/>
</dbReference>
<comment type="subunit">
    <text evidence="3">Homotrimer.</text>
</comment>
<reference evidence="6 7" key="1">
    <citation type="journal article" date="2020" name="Cell Host Microbe">
        <title>Functional and Genomic Variation between Human-Derived Isolates of Lachnospiraceae Reveals Inter- and Intra-Species Diversity.</title>
        <authorList>
            <person name="Sorbara M.T."/>
            <person name="Littmann E.R."/>
            <person name="Fontana E."/>
            <person name="Moody T.U."/>
            <person name="Kohout C.E."/>
            <person name="Gjonbalaj M."/>
            <person name="Eaton V."/>
            <person name="Seok R."/>
            <person name="Leiner I.M."/>
            <person name="Pamer E.G."/>
        </authorList>
    </citation>
    <scope>NUCLEOTIDE SEQUENCE [LARGE SCALE GENOMIC DNA]</scope>
    <source>
        <strain evidence="6 7">MSK.17.74</strain>
    </source>
</reference>
<comment type="caution">
    <text evidence="6">The sequence shown here is derived from an EMBL/GenBank/DDBJ whole genome shotgun (WGS) entry which is preliminary data.</text>
</comment>
<evidence type="ECO:0000256" key="5">
    <source>
        <dbReference type="ARBA" id="ARBA00023277"/>
    </source>
</evidence>